<dbReference type="RefSeq" id="WP_129987391.1">
    <property type="nucleotide sequence ID" value="NZ_SDPU01000022.1"/>
</dbReference>
<name>A0A4Q5J0F5_9ACTN</name>
<dbReference type="PANTHER" id="PTHR35399">
    <property type="entry name" value="SLR8030 PROTEIN"/>
    <property type="match status" value="1"/>
</dbReference>
<dbReference type="EMBL" id="SDPU01000022">
    <property type="protein sequence ID" value="RYU11804.1"/>
    <property type="molecule type" value="Genomic_DNA"/>
</dbReference>
<accession>A0A4Q5J0F5</accession>
<sequence>MSLQSSAVERRTVLKGGLAALAVGGPFAGFVSSATGATVPAAAVTAGLVPVPDQRDGKVRLHLPEGFKYRSFHDTESPVVLADGTTLPGRHDGMGAFAGGRHRGDPTVVLIRNHEVNGSPGAFGPREPYDSAAGGGTTTVHTTLEGEVLDAFTSLSGTMMNCSGGRMPWGAWVTCEETVNGPDVGPDFTGAPNTGLQKPHGYVFEVPVGRRSLGDAPGKPLTRAGRFAHEAVSFDPDSGALYLTEDNFAFPSGFYRYTPKNDPMRTGKLDNKGRLEMLKVKGTDNAHLEASHPRGTTYDVEWVPIAEPDFRGDYDPVAKTGMTNDQAIVHTSSQGWEQGAAYFSRLEGQVCDDGVVFFTSTQGGGPAETVMQDSAGGYGNGRGQIWAYDTRAETLTMVYESPDPDTLDFPDNVTSRNGTIVVCEDGSNDNYIRALRPDGELINIAWNQLTSSTGADRTEDEFAGSTFSPDGHTLFVNIQSSKGMTFAIWGPWESLGM</sequence>
<dbReference type="AlphaFoldDB" id="A0A4Q5J0F5"/>
<dbReference type="InterPro" id="IPR008557">
    <property type="entry name" value="PhoX"/>
</dbReference>
<dbReference type="PROSITE" id="PS51318">
    <property type="entry name" value="TAT"/>
    <property type="match status" value="1"/>
</dbReference>
<evidence type="ECO:0000313" key="2">
    <source>
        <dbReference type="Proteomes" id="UP000291189"/>
    </source>
</evidence>
<reference evidence="1 2" key="1">
    <citation type="submission" date="2019-01" db="EMBL/GenBank/DDBJ databases">
        <title>Nocardioides guangzhouensis sp. nov., an actinobacterium isolated from soil.</title>
        <authorList>
            <person name="Fu Y."/>
            <person name="Cai Y."/>
            <person name="Lin Z."/>
            <person name="Chen P."/>
        </authorList>
    </citation>
    <scope>NUCLEOTIDE SEQUENCE [LARGE SCALE GENOMIC DNA]</scope>
    <source>
        <strain evidence="1 2">NBRC 105384</strain>
    </source>
</reference>
<dbReference type="Pfam" id="PF05787">
    <property type="entry name" value="PhoX"/>
    <property type="match status" value="1"/>
</dbReference>
<comment type="caution">
    <text evidence="1">The sequence shown here is derived from an EMBL/GenBank/DDBJ whole genome shotgun (WGS) entry which is preliminary data.</text>
</comment>
<dbReference type="PANTHER" id="PTHR35399:SF4">
    <property type="entry name" value="MEMBRANE PROTEIN"/>
    <property type="match status" value="1"/>
</dbReference>
<gene>
    <name evidence="1" type="ORF">ETU37_11065</name>
</gene>
<dbReference type="SUPFAM" id="SSF63829">
    <property type="entry name" value="Calcium-dependent phosphotriesterase"/>
    <property type="match status" value="1"/>
</dbReference>
<organism evidence="1 2">
    <name type="scientific">Nocardioides iriomotensis</name>
    <dbReference type="NCBI Taxonomy" id="715784"/>
    <lineage>
        <taxon>Bacteria</taxon>
        <taxon>Bacillati</taxon>
        <taxon>Actinomycetota</taxon>
        <taxon>Actinomycetes</taxon>
        <taxon>Propionibacteriales</taxon>
        <taxon>Nocardioidaceae</taxon>
        <taxon>Nocardioides</taxon>
    </lineage>
</organism>
<keyword evidence="2" id="KW-1185">Reference proteome</keyword>
<dbReference type="Proteomes" id="UP000291189">
    <property type="component" value="Unassembled WGS sequence"/>
</dbReference>
<evidence type="ECO:0000313" key="1">
    <source>
        <dbReference type="EMBL" id="RYU11804.1"/>
    </source>
</evidence>
<dbReference type="OrthoDB" id="5169219at2"/>
<dbReference type="InterPro" id="IPR006311">
    <property type="entry name" value="TAT_signal"/>
</dbReference>
<protein>
    <submittedName>
        <fullName evidence="1">DUF839 domain-containing protein</fullName>
    </submittedName>
</protein>
<proteinExistence type="predicted"/>